<protein>
    <submittedName>
        <fullName evidence="1">Uncharacterized protein</fullName>
    </submittedName>
</protein>
<gene>
    <name evidence="1" type="ORF">CGC56_10525</name>
</gene>
<dbReference type="AlphaFoldDB" id="A0A250G5D6"/>
<organism evidence="1 2">
    <name type="scientific">Capnocytophaga canimorsus</name>
    <dbReference type="NCBI Taxonomy" id="28188"/>
    <lineage>
        <taxon>Bacteria</taxon>
        <taxon>Pseudomonadati</taxon>
        <taxon>Bacteroidota</taxon>
        <taxon>Flavobacteriia</taxon>
        <taxon>Flavobacteriales</taxon>
        <taxon>Flavobacteriaceae</taxon>
        <taxon>Capnocytophaga</taxon>
    </lineage>
</organism>
<dbReference type="EMBL" id="CP022388">
    <property type="protein sequence ID" value="ATA92554.1"/>
    <property type="molecule type" value="Genomic_DNA"/>
</dbReference>
<evidence type="ECO:0000313" key="1">
    <source>
        <dbReference type="EMBL" id="ATA92554.1"/>
    </source>
</evidence>
<dbReference type="Proteomes" id="UP000243136">
    <property type="component" value="Chromosome"/>
</dbReference>
<reference evidence="2" key="1">
    <citation type="submission" date="2017-06" db="EMBL/GenBank/DDBJ databases">
        <title>Capnocytophaga spp. assemblies.</title>
        <authorList>
            <person name="Gulvik C.A."/>
        </authorList>
    </citation>
    <scope>NUCLEOTIDE SEQUENCE [LARGE SCALE GENOMIC DNA]</scope>
    <source>
        <strain evidence="2">H5594</strain>
    </source>
</reference>
<name>A0A250G5D6_9FLAO</name>
<proteinExistence type="predicted"/>
<accession>A0A250G5D6</accession>
<sequence>MAILIGLLWVFSLAITENCISILKLNKTLMKIAAFNTSAVAIFVSKLLKFVKLQISRDVTNYQLI</sequence>
<evidence type="ECO:0000313" key="2">
    <source>
        <dbReference type="Proteomes" id="UP000243136"/>
    </source>
</evidence>